<evidence type="ECO:0000256" key="1">
    <source>
        <dbReference type="SAM" id="Phobius"/>
    </source>
</evidence>
<feature type="transmembrane region" description="Helical" evidence="1">
    <location>
        <begin position="59"/>
        <end position="81"/>
    </location>
</feature>
<organism evidence="2 3">
    <name type="scientific">Paenibacillus hunanensis</name>
    <dbReference type="NCBI Taxonomy" id="539262"/>
    <lineage>
        <taxon>Bacteria</taxon>
        <taxon>Bacillati</taxon>
        <taxon>Bacillota</taxon>
        <taxon>Bacilli</taxon>
        <taxon>Bacillales</taxon>
        <taxon>Paenibacillaceae</taxon>
        <taxon>Paenibacillus</taxon>
    </lineage>
</organism>
<feature type="transmembrane region" description="Helical" evidence="1">
    <location>
        <begin position="138"/>
        <end position="156"/>
    </location>
</feature>
<reference evidence="2 3" key="1">
    <citation type="submission" date="2023-07" db="EMBL/GenBank/DDBJ databases">
        <title>Genomic Encyclopedia of Type Strains, Phase IV (KMG-IV): sequencing the most valuable type-strain genomes for metagenomic binning, comparative biology and taxonomic classification.</title>
        <authorList>
            <person name="Goeker M."/>
        </authorList>
    </citation>
    <scope>NUCLEOTIDE SEQUENCE [LARGE SCALE GENOMIC DNA]</scope>
    <source>
        <strain evidence="2 3">DSM 22170</strain>
    </source>
</reference>
<dbReference type="EMBL" id="JAVDQH010000017">
    <property type="protein sequence ID" value="MDR6245758.1"/>
    <property type="molecule type" value="Genomic_DNA"/>
</dbReference>
<name>A0ABU1J2M5_9BACL</name>
<evidence type="ECO:0000313" key="3">
    <source>
        <dbReference type="Proteomes" id="UP001185028"/>
    </source>
</evidence>
<gene>
    <name evidence="2" type="ORF">JOC58_003671</name>
</gene>
<evidence type="ECO:0000313" key="2">
    <source>
        <dbReference type="EMBL" id="MDR6245758.1"/>
    </source>
</evidence>
<keyword evidence="1" id="KW-0472">Membrane</keyword>
<accession>A0ABU1J2M5</accession>
<protein>
    <recommendedName>
        <fullName evidence="4">DUF5668 domain-containing protein</fullName>
    </recommendedName>
</protein>
<sequence>MNNRNQGLFIVLLIGAGIIILLGKLGVFAFLGRAFWPLLILLPGIILQLAYFSRSISSYWLIPAGMLTVYGVLFFLCNTWGWGLMDVLWPLFIGGVALGLYEYYTMSPVRLDQRIGWVSLLLGALTIVLLLVNLLGSALLYVIAIALIVAAIWLFLGQNKSGRMRR</sequence>
<keyword evidence="1" id="KW-1133">Transmembrane helix</keyword>
<comment type="caution">
    <text evidence="2">The sequence shown here is derived from an EMBL/GenBank/DDBJ whole genome shotgun (WGS) entry which is preliminary data.</text>
</comment>
<feature type="transmembrane region" description="Helical" evidence="1">
    <location>
        <begin position="115"/>
        <end position="132"/>
    </location>
</feature>
<feature type="transmembrane region" description="Helical" evidence="1">
    <location>
        <begin position="7"/>
        <end position="28"/>
    </location>
</feature>
<dbReference type="RefSeq" id="WP_188776372.1">
    <property type="nucleotide sequence ID" value="NZ_BMMB01000006.1"/>
</dbReference>
<dbReference type="Proteomes" id="UP001185028">
    <property type="component" value="Unassembled WGS sequence"/>
</dbReference>
<feature type="transmembrane region" description="Helical" evidence="1">
    <location>
        <begin position="87"/>
        <end position="103"/>
    </location>
</feature>
<keyword evidence="3" id="KW-1185">Reference proteome</keyword>
<keyword evidence="1" id="KW-0812">Transmembrane</keyword>
<evidence type="ECO:0008006" key="4">
    <source>
        <dbReference type="Google" id="ProtNLM"/>
    </source>
</evidence>
<proteinExistence type="predicted"/>
<feature type="transmembrane region" description="Helical" evidence="1">
    <location>
        <begin position="34"/>
        <end position="52"/>
    </location>
</feature>